<evidence type="ECO:0000256" key="10">
    <source>
        <dbReference type="ARBA" id="ARBA00023242"/>
    </source>
</evidence>
<dbReference type="Gene3D" id="3.30.70.330">
    <property type="match status" value="1"/>
</dbReference>
<dbReference type="GO" id="GO:0005819">
    <property type="term" value="C:spindle"/>
    <property type="evidence" value="ECO:0007669"/>
    <property type="project" value="UniProtKB-SubCell"/>
</dbReference>
<dbReference type="AlphaFoldDB" id="A0A8C4TN10"/>
<keyword evidence="5 14" id="KW-0812">Transmembrane</keyword>
<dbReference type="InterPro" id="IPR035979">
    <property type="entry name" value="RBD_domain_sf"/>
</dbReference>
<dbReference type="GO" id="GO:0030514">
    <property type="term" value="P:negative regulation of BMP signaling pathway"/>
    <property type="evidence" value="ECO:0007669"/>
    <property type="project" value="TreeGrafter"/>
</dbReference>
<dbReference type="InterPro" id="IPR012677">
    <property type="entry name" value="Nucleotide-bd_a/b_plait_sf"/>
</dbReference>
<evidence type="ECO:0000256" key="6">
    <source>
        <dbReference type="ARBA" id="ARBA00022989"/>
    </source>
</evidence>
<evidence type="ECO:0000256" key="9">
    <source>
        <dbReference type="ARBA" id="ARBA00023212"/>
    </source>
</evidence>
<feature type="region of interest" description="Disordered" evidence="13">
    <location>
        <begin position="97"/>
        <end position="287"/>
    </location>
</feature>
<dbReference type="InterPro" id="IPR011015">
    <property type="entry name" value="LEM/LEM-like_dom_sf"/>
</dbReference>
<evidence type="ECO:0000256" key="1">
    <source>
        <dbReference type="ARBA" id="ARBA00004186"/>
    </source>
</evidence>
<feature type="compositionally biased region" description="Gly residues" evidence="13">
    <location>
        <begin position="68"/>
        <end position="80"/>
    </location>
</feature>
<dbReference type="Pfam" id="PF03020">
    <property type="entry name" value="LEM"/>
    <property type="match status" value="1"/>
</dbReference>
<sequence length="790" mass="84895">MAAAAQLTDEELFSELRRFGFSPGPVTESTRPVYLKKLKKLREDERAGARGGANKTRNSNNNNTGAGAAPGGGSGGGGSGRAAPGVVARLAGAEHPYLPGAAAGSGRSRAAPPAGGGKVLLGFSSDESDVEASPRSQAGAGGGRRERASPLFRGLRPAAPPGACGVSNSSPPEEAARRKPNAWWGAAARRPAAAQGAREPGDGGVEGGEEDEEEEEEEEKESEQLRWKNRTVNGNRLLSYGGSRDKYSDSEEEEQAEAAGARAKQQVPKEEPAVRRPRRSLGKSPAPFITSKCAAAGAGVMETGQERAGGGCGAGVVVTNDRAAEAAAAGSLDRGRNQEEEAAAGGGGGGCENLDSNPPSPRYRIGLSKKSPAVLLLPPPLTDVDSSKITDPPGTIRKATNNHVLSGAAGSCSVETRIYSATNSLPSGGTTSSLRLNHSNHTGSNHTYLKNTYKKNLSEPEEELLQQFKREEVSTTGGFSAHYLSMFLLTAACLFFLILGFTYLRMRGSGVAEDVGANIKNPFSEQLQKIEEDERSLMMSSLYALHDKLAQVADVLRSHSEACSDNKDLQPYMPILHVRDSLIPPQDRRKMRKVWNRAVDFLAANESRVRTETRRIGGAEFLVWKWMQPSAACDKILVIPSKVWQGQAFHLDRRNSPPNSLTPCLKIRNMFDPVMEIGDHWHLAIQEAILEKCSDNDGIVHIAVDKNSREGCVYVKCLSPEYAGKAFKALHGSWFDGKLVTVKYLRLDRYHHRFPQALTCNTPLKPSNKHMNSMSHLRLRTGTTNSQGSS</sequence>
<evidence type="ECO:0000256" key="5">
    <source>
        <dbReference type="ARBA" id="ARBA00022692"/>
    </source>
</evidence>
<dbReference type="InterPro" id="IPR041885">
    <property type="entry name" value="MAN1_winged_helix_dom"/>
</dbReference>
<dbReference type="GO" id="GO:0006998">
    <property type="term" value="P:nuclear envelope organization"/>
    <property type="evidence" value="ECO:0007669"/>
    <property type="project" value="TreeGrafter"/>
</dbReference>
<dbReference type="PROSITE" id="PS50954">
    <property type="entry name" value="LEM"/>
    <property type="match status" value="1"/>
</dbReference>
<feature type="domain" description="LEM" evidence="15">
    <location>
        <begin position="1"/>
        <end position="45"/>
    </location>
</feature>
<dbReference type="FunFam" id="1.10.720.40:FF:000001">
    <property type="entry name" value="LEM domain containing 2, isoform CRA_a"/>
    <property type="match status" value="1"/>
</dbReference>
<dbReference type="Proteomes" id="UP000694562">
    <property type="component" value="Unplaced"/>
</dbReference>
<name>A0A8C4TN10_FALTI</name>
<keyword evidence="4" id="KW-0597">Phosphoprotein</keyword>
<comment type="subunit">
    <text evidence="11">Interacts (via N-terminus) with LMNA isoform C (via C-terminus) (in vitro). Interacts (via LEM domain) with BANF1. Interacts (via C-terminus) with CHMP7. Interacts (via N-terminus) with tubulin; the interaction causes microtubule bundling and stabilization (in vitro).</text>
</comment>
<keyword evidence="9" id="KW-0206">Cytoskeleton</keyword>
<evidence type="ECO:0000256" key="8">
    <source>
        <dbReference type="ARBA" id="ARBA00023136"/>
    </source>
</evidence>
<proteinExistence type="predicted"/>
<evidence type="ECO:0000256" key="13">
    <source>
        <dbReference type="SAM" id="MobiDB-lite"/>
    </source>
</evidence>
<dbReference type="Gene3D" id="1.10.720.40">
    <property type="match status" value="1"/>
</dbReference>
<keyword evidence="6 14" id="KW-1133">Transmembrane helix</keyword>
<feature type="compositionally biased region" description="Acidic residues" evidence="13">
    <location>
        <begin position="207"/>
        <end position="221"/>
    </location>
</feature>
<feature type="region of interest" description="Disordered" evidence="13">
    <location>
        <begin position="16"/>
        <end position="84"/>
    </location>
</feature>
<dbReference type="SMART" id="SM00540">
    <property type="entry name" value="LEM"/>
    <property type="match status" value="1"/>
</dbReference>
<organism evidence="16 17">
    <name type="scientific">Falco tinnunculus</name>
    <name type="common">Common kestrel</name>
    <dbReference type="NCBI Taxonomy" id="100819"/>
    <lineage>
        <taxon>Eukaryota</taxon>
        <taxon>Metazoa</taxon>
        <taxon>Chordata</taxon>
        <taxon>Craniata</taxon>
        <taxon>Vertebrata</taxon>
        <taxon>Euteleostomi</taxon>
        <taxon>Archelosauria</taxon>
        <taxon>Archosauria</taxon>
        <taxon>Dinosauria</taxon>
        <taxon>Saurischia</taxon>
        <taxon>Theropoda</taxon>
        <taxon>Coelurosauria</taxon>
        <taxon>Aves</taxon>
        <taxon>Neognathae</taxon>
        <taxon>Neoaves</taxon>
        <taxon>Telluraves</taxon>
        <taxon>Australaves</taxon>
        <taxon>Falconiformes</taxon>
        <taxon>Falconidae</taxon>
        <taxon>Falco</taxon>
    </lineage>
</organism>
<dbReference type="PANTHER" id="PTHR13428:SF10">
    <property type="entry name" value="INNER NUCLEAR MEMBRANE PROTEIN MAN1"/>
    <property type="match status" value="1"/>
</dbReference>
<dbReference type="PANTHER" id="PTHR13428">
    <property type="entry name" value="INNER NUCLEAR MEMBRANE PROTEIN MAN1 LEM DOMAIN CONTAINING PROTEIN"/>
    <property type="match status" value="1"/>
</dbReference>
<evidence type="ECO:0000256" key="3">
    <source>
        <dbReference type="ARBA" id="ARBA00022490"/>
    </source>
</evidence>
<protein>
    <recommendedName>
        <fullName evidence="12">LEM domain-containing protein 2</fullName>
    </recommendedName>
</protein>
<feature type="compositionally biased region" description="Low complexity" evidence="13">
    <location>
        <begin position="52"/>
        <end position="67"/>
    </location>
</feature>
<comment type="subcellular location">
    <subcellularLocation>
        <location evidence="1">Cytoplasm</location>
        <location evidence="1">Cytoskeleton</location>
        <location evidence="1">Spindle</location>
    </subcellularLocation>
    <subcellularLocation>
        <location evidence="2">Nucleus inner membrane</location>
        <topology evidence="2">Multi-pass membrane protein</topology>
    </subcellularLocation>
</comment>
<dbReference type="Ensembl" id="ENSFTIT00000001085.1">
    <property type="protein sequence ID" value="ENSFTIP00000001029.1"/>
    <property type="gene ID" value="ENSFTIG00000000714.1"/>
</dbReference>
<evidence type="ECO:0000313" key="16">
    <source>
        <dbReference type="Ensembl" id="ENSFTIP00000001029.1"/>
    </source>
</evidence>
<dbReference type="FunFam" id="3.30.70.330:FF:000176">
    <property type="entry name" value="Inner nuclear membrane protein Man1"/>
    <property type="match status" value="1"/>
</dbReference>
<dbReference type="FunFam" id="1.10.10.1180:FF:000002">
    <property type="entry name" value="LEM domain-containing protein 2"/>
    <property type="match status" value="1"/>
</dbReference>
<keyword evidence="3" id="KW-0963">Cytoplasm</keyword>
<dbReference type="CDD" id="cd12286">
    <property type="entry name" value="RRM_Man1"/>
    <property type="match status" value="1"/>
</dbReference>
<keyword evidence="17" id="KW-1185">Reference proteome</keyword>
<keyword evidence="10" id="KW-0539">Nucleus</keyword>
<evidence type="ECO:0000256" key="11">
    <source>
        <dbReference type="ARBA" id="ARBA00063442"/>
    </source>
</evidence>
<evidence type="ECO:0000256" key="14">
    <source>
        <dbReference type="SAM" id="Phobius"/>
    </source>
</evidence>
<accession>A0A8C4TN10</accession>
<dbReference type="CDD" id="cd12942">
    <property type="entry name" value="LEM_Man1"/>
    <property type="match status" value="1"/>
</dbReference>
<feature type="compositionally biased region" description="Low complexity" evidence="13">
    <location>
        <begin position="99"/>
        <end position="113"/>
    </location>
</feature>
<evidence type="ECO:0000256" key="4">
    <source>
        <dbReference type="ARBA" id="ARBA00022553"/>
    </source>
</evidence>
<feature type="region of interest" description="Disordered" evidence="13">
    <location>
        <begin position="327"/>
        <end position="365"/>
    </location>
</feature>
<dbReference type="Gene3D" id="1.10.10.1180">
    <property type="entry name" value="MAN1, winged-helix domain"/>
    <property type="match status" value="1"/>
</dbReference>
<evidence type="ECO:0000256" key="2">
    <source>
        <dbReference type="ARBA" id="ARBA00004473"/>
    </source>
</evidence>
<dbReference type="SUPFAM" id="SSF54928">
    <property type="entry name" value="RNA-binding domain, RBD"/>
    <property type="match status" value="1"/>
</dbReference>
<evidence type="ECO:0000256" key="12">
    <source>
        <dbReference type="ARBA" id="ARBA00069076"/>
    </source>
</evidence>
<dbReference type="GO" id="GO:0035914">
    <property type="term" value="P:skeletal muscle cell differentiation"/>
    <property type="evidence" value="ECO:0007669"/>
    <property type="project" value="UniProtKB-ARBA"/>
</dbReference>
<feature type="region of interest" description="Disordered" evidence="13">
    <location>
        <begin position="765"/>
        <end position="790"/>
    </location>
</feature>
<feature type="transmembrane region" description="Helical" evidence="14">
    <location>
        <begin position="483"/>
        <end position="504"/>
    </location>
</feature>
<reference evidence="16" key="1">
    <citation type="submission" date="2025-08" db="UniProtKB">
        <authorList>
            <consortium name="Ensembl"/>
        </authorList>
    </citation>
    <scope>IDENTIFICATION</scope>
</reference>
<dbReference type="GO" id="GO:0031490">
    <property type="term" value="F:chromatin DNA binding"/>
    <property type="evidence" value="ECO:0007669"/>
    <property type="project" value="TreeGrafter"/>
</dbReference>
<dbReference type="GO" id="GO:0005637">
    <property type="term" value="C:nuclear inner membrane"/>
    <property type="evidence" value="ECO:0007669"/>
    <property type="project" value="UniProtKB-SubCell"/>
</dbReference>
<keyword evidence="7" id="KW-0007">Acetylation</keyword>
<evidence type="ECO:0000256" key="7">
    <source>
        <dbReference type="ARBA" id="ARBA00022990"/>
    </source>
</evidence>
<keyword evidence="8 14" id="KW-0472">Membrane</keyword>
<evidence type="ECO:0000313" key="17">
    <source>
        <dbReference type="Proteomes" id="UP000694562"/>
    </source>
</evidence>
<evidence type="ECO:0000259" key="15">
    <source>
        <dbReference type="PROSITE" id="PS50954"/>
    </source>
</evidence>
<feature type="compositionally biased region" description="Low complexity" evidence="13">
    <location>
        <begin position="182"/>
        <end position="198"/>
    </location>
</feature>
<dbReference type="SUPFAM" id="SSF63451">
    <property type="entry name" value="LEM domain"/>
    <property type="match status" value="1"/>
</dbReference>
<dbReference type="InterPro" id="IPR052277">
    <property type="entry name" value="INM_ESCRT-Associated"/>
</dbReference>
<reference evidence="16" key="2">
    <citation type="submission" date="2025-09" db="UniProtKB">
        <authorList>
            <consortium name="Ensembl"/>
        </authorList>
    </citation>
    <scope>IDENTIFICATION</scope>
</reference>
<dbReference type="InterPro" id="IPR003887">
    <property type="entry name" value="LEM_dom"/>
</dbReference>
<dbReference type="InterPro" id="IPR034394">
    <property type="entry name" value="Man1_RRM"/>
</dbReference>